<gene>
    <name evidence="16" type="ORF">K402DRAFT_449422</name>
</gene>
<evidence type="ECO:0000256" key="15">
    <source>
        <dbReference type="SAM" id="MobiDB-lite"/>
    </source>
</evidence>
<dbReference type="PANTHER" id="PTHR10797">
    <property type="entry name" value="CCR4-NOT TRANSCRIPTION COMPLEX SUBUNIT"/>
    <property type="match status" value="1"/>
</dbReference>
<evidence type="ECO:0000256" key="9">
    <source>
        <dbReference type="ARBA" id="ARBA00022801"/>
    </source>
</evidence>
<feature type="compositionally biased region" description="Polar residues" evidence="15">
    <location>
        <begin position="475"/>
        <end position="499"/>
    </location>
</feature>
<feature type="region of interest" description="Disordered" evidence="15">
    <location>
        <begin position="440"/>
        <end position="516"/>
    </location>
</feature>
<dbReference type="GO" id="GO:0003723">
    <property type="term" value="F:RNA binding"/>
    <property type="evidence" value="ECO:0007669"/>
    <property type="project" value="UniProtKB-KW"/>
</dbReference>
<dbReference type="InterPro" id="IPR012337">
    <property type="entry name" value="RNaseH-like_sf"/>
</dbReference>
<keyword evidence="11" id="KW-0694">RNA-binding</keyword>
<dbReference type="EMBL" id="ML977210">
    <property type="protein sequence ID" value="KAF1981033.1"/>
    <property type="molecule type" value="Genomic_DNA"/>
</dbReference>
<dbReference type="InterPro" id="IPR039637">
    <property type="entry name" value="CNOT7/CNOT8/Pop2"/>
</dbReference>
<evidence type="ECO:0000256" key="7">
    <source>
        <dbReference type="ARBA" id="ARBA00022722"/>
    </source>
</evidence>
<proteinExistence type="inferred from homology"/>
<keyword evidence="8" id="KW-0479">Metal-binding</keyword>
<name>A0A6G1GJA5_9PEZI</name>
<evidence type="ECO:0000256" key="8">
    <source>
        <dbReference type="ARBA" id="ARBA00022723"/>
    </source>
</evidence>
<keyword evidence="9" id="KW-0378">Hydrolase</keyword>
<dbReference type="Gene3D" id="3.30.420.10">
    <property type="entry name" value="Ribonuclease H-like superfamily/Ribonuclease H"/>
    <property type="match status" value="1"/>
</dbReference>
<dbReference type="GO" id="GO:0004535">
    <property type="term" value="F:poly(A)-specific ribonuclease activity"/>
    <property type="evidence" value="ECO:0007669"/>
    <property type="project" value="UniProtKB-EC"/>
</dbReference>
<evidence type="ECO:0000256" key="2">
    <source>
        <dbReference type="ARBA" id="ARBA00004123"/>
    </source>
</evidence>
<dbReference type="EC" id="3.1.13.4" evidence="5"/>
<dbReference type="Proteomes" id="UP000800041">
    <property type="component" value="Unassembled WGS sequence"/>
</dbReference>
<evidence type="ECO:0000256" key="4">
    <source>
        <dbReference type="ARBA" id="ARBA00008372"/>
    </source>
</evidence>
<keyword evidence="10" id="KW-0269">Exonuclease</keyword>
<dbReference type="Pfam" id="PF04857">
    <property type="entry name" value="CAF1"/>
    <property type="match status" value="2"/>
</dbReference>
<organism evidence="16 17">
    <name type="scientific">Aulographum hederae CBS 113979</name>
    <dbReference type="NCBI Taxonomy" id="1176131"/>
    <lineage>
        <taxon>Eukaryota</taxon>
        <taxon>Fungi</taxon>
        <taxon>Dikarya</taxon>
        <taxon>Ascomycota</taxon>
        <taxon>Pezizomycotina</taxon>
        <taxon>Dothideomycetes</taxon>
        <taxon>Pleosporomycetidae</taxon>
        <taxon>Aulographales</taxon>
        <taxon>Aulographaceae</taxon>
    </lineage>
</organism>
<evidence type="ECO:0000256" key="6">
    <source>
        <dbReference type="ARBA" id="ARBA00022490"/>
    </source>
</evidence>
<keyword evidence="12" id="KW-0805">Transcription regulation</keyword>
<dbReference type="GO" id="GO:0046872">
    <property type="term" value="F:metal ion binding"/>
    <property type="evidence" value="ECO:0007669"/>
    <property type="project" value="UniProtKB-KW"/>
</dbReference>
<evidence type="ECO:0000313" key="17">
    <source>
        <dbReference type="Proteomes" id="UP000800041"/>
    </source>
</evidence>
<dbReference type="OrthoDB" id="1164111at2759"/>
<feature type="region of interest" description="Disordered" evidence="15">
    <location>
        <begin position="24"/>
        <end position="44"/>
    </location>
</feature>
<keyword evidence="17" id="KW-1185">Reference proteome</keyword>
<evidence type="ECO:0000256" key="14">
    <source>
        <dbReference type="ARBA" id="ARBA00023242"/>
    </source>
</evidence>
<evidence type="ECO:0000313" key="16">
    <source>
        <dbReference type="EMBL" id="KAF1981033.1"/>
    </source>
</evidence>
<dbReference type="GO" id="GO:0030014">
    <property type="term" value="C:CCR4-NOT complex"/>
    <property type="evidence" value="ECO:0007669"/>
    <property type="project" value="InterPro"/>
</dbReference>
<keyword evidence="7" id="KW-0540">Nuclease</keyword>
<evidence type="ECO:0000256" key="10">
    <source>
        <dbReference type="ARBA" id="ARBA00022839"/>
    </source>
</evidence>
<protein>
    <recommendedName>
        <fullName evidence="5">poly(A)-specific ribonuclease</fullName>
        <ecNumber evidence="5">3.1.13.4</ecNumber>
    </recommendedName>
</protein>
<dbReference type="GO" id="GO:0005737">
    <property type="term" value="C:cytoplasm"/>
    <property type="evidence" value="ECO:0007669"/>
    <property type="project" value="UniProtKB-SubCell"/>
</dbReference>
<keyword evidence="14" id="KW-0539">Nucleus</keyword>
<evidence type="ECO:0000256" key="3">
    <source>
        <dbReference type="ARBA" id="ARBA00004496"/>
    </source>
</evidence>
<keyword evidence="6" id="KW-0963">Cytoplasm</keyword>
<dbReference type="InterPro" id="IPR006941">
    <property type="entry name" value="RNase_CAF1"/>
</dbReference>
<reference evidence="16" key="1">
    <citation type="journal article" date="2020" name="Stud. Mycol.">
        <title>101 Dothideomycetes genomes: a test case for predicting lifestyles and emergence of pathogens.</title>
        <authorList>
            <person name="Haridas S."/>
            <person name="Albert R."/>
            <person name="Binder M."/>
            <person name="Bloem J."/>
            <person name="Labutti K."/>
            <person name="Salamov A."/>
            <person name="Andreopoulos B."/>
            <person name="Baker S."/>
            <person name="Barry K."/>
            <person name="Bills G."/>
            <person name="Bluhm B."/>
            <person name="Cannon C."/>
            <person name="Castanera R."/>
            <person name="Culley D."/>
            <person name="Daum C."/>
            <person name="Ezra D."/>
            <person name="Gonzalez J."/>
            <person name="Henrissat B."/>
            <person name="Kuo A."/>
            <person name="Liang C."/>
            <person name="Lipzen A."/>
            <person name="Lutzoni F."/>
            <person name="Magnuson J."/>
            <person name="Mondo S."/>
            <person name="Nolan M."/>
            <person name="Ohm R."/>
            <person name="Pangilinan J."/>
            <person name="Park H.-J."/>
            <person name="Ramirez L."/>
            <person name="Alfaro M."/>
            <person name="Sun H."/>
            <person name="Tritt A."/>
            <person name="Yoshinaga Y."/>
            <person name="Zwiers L.-H."/>
            <person name="Turgeon B."/>
            <person name="Goodwin S."/>
            <person name="Spatafora J."/>
            <person name="Crous P."/>
            <person name="Grigoriev I."/>
        </authorList>
    </citation>
    <scope>NUCLEOTIDE SEQUENCE</scope>
    <source>
        <strain evidence="16">CBS 113979</strain>
    </source>
</reference>
<feature type="compositionally biased region" description="Basic residues" evidence="15">
    <location>
        <begin position="458"/>
        <end position="469"/>
    </location>
</feature>
<keyword evidence="13" id="KW-0804">Transcription</keyword>
<dbReference type="InterPro" id="IPR036397">
    <property type="entry name" value="RNaseH_sf"/>
</dbReference>
<evidence type="ECO:0000256" key="12">
    <source>
        <dbReference type="ARBA" id="ARBA00023015"/>
    </source>
</evidence>
<comment type="similarity">
    <text evidence="4">Belongs to the CAF1 family.</text>
</comment>
<evidence type="ECO:0000256" key="11">
    <source>
        <dbReference type="ARBA" id="ARBA00022884"/>
    </source>
</evidence>
<sequence>MKPNVNRFAPQNLSNPFQHLNQHNIHQQQQAQQQQQQQQQQLHHQNNNVHAQNLTGHPAFGANQAGVNIFGPQSGNAGLQGGFGGGLAAGGTGLASHAAQMGFAHGAAMQEQRDAHGAVNPGKPSVGVRVREVWKNNLHQEMAILRNLIEHYPYISMDTEFPGVVARPMGDFNTKASYHYQTLRCNVDLLKMISLGITLFSADGENPPSVLHPHLVPRTGPRQTQQQQQHSLIECPTTWTFNFQFSLDEDMYAEDSIDMLKKAGADFAKHAEMGIPPREFGSLLISSGMVMDDDVHWISFHSGYDFAYLFKMMWAQQLPADENEYRNLVQRFFPSLLDVKFLLRHAQKKVSQNAMPAAAAAFVERLGTKSGLQDIADELNCIRIGTAHQAGSDAWLTGLVFFAMRDKIFLHNIPDEMNGQMWGLTGVGAPASAAIQQAVLAAQGHGQQQQQQQGGHGHGGHGAHGHFHMGAKDPSTPTGHTPGLASSTPGPQGASSGSGHMTPGGAFGNFSYGGAR</sequence>
<feature type="compositionally biased region" description="Low complexity" evidence="15">
    <location>
        <begin position="440"/>
        <end position="453"/>
    </location>
</feature>
<evidence type="ECO:0000256" key="1">
    <source>
        <dbReference type="ARBA" id="ARBA00001663"/>
    </source>
</evidence>
<accession>A0A6G1GJA5</accession>
<evidence type="ECO:0000256" key="5">
    <source>
        <dbReference type="ARBA" id="ARBA00012161"/>
    </source>
</evidence>
<comment type="catalytic activity">
    <reaction evidence="1">
        <text>Exonucleolytic cleavage of poly(A) to 5'-AMP.</text>
        <dbReference type="EC" id="3.1.13.4"/>
    </reaction>
</comment>
<dbReference type="GO" id="GO:0005634">
    <property type="term" value="C:nucleus"/>
    <property type="evidence" value="ECO:0007669"/>
    <property type="project" value="UniProtKB-SubCell"/>
</dbReference>
<dbReference type="SUPFAM" id="SSF53098">
    <property type="entry name" value="Ribonuclease H-like"/>
    <property type="match status" value="1"/>
</dbReference>
<comment type="subcellular location">
    <subcellularLocation>
        <location evidence="3">Cytoplasm</location>
    </subcellularLocation>
    <subcellularLocation>
        <location evidence="2">Nucleus</location>
    </subcellularLocation>
</comment>
<evidence type="ECO:0000256" key="13">
    <source>
        <dbReference type="ARBA" id="ARBA00023163"/>
    </source>
</evidence>
<dbReference type="AlphaFoldDB" id="A0A6G1GJA5"/>